<dbReference type="STRING" id="349095.SAMN05660299_00178"/>
<feature type="compositionally biased region" description="Gly residues" evidence="1">
    <location>
        <begin position="360"/>
        <end position="370"/>
    </location>
</feature>
<keyword evidence="4" id="KW-1185">Reference proteome</keyword>
<protein>
    <recommendedName>
        <fullName evidence="2">Glycine-rich domain-containing protein</fullName>
    </recommendedName>
</protein>
<dbReference type="OrthoDB" id="1625600at2"/>
<dbReference type="Pfam" id="PF21722">
    <property type="entry name" value="Gly_rich_2"/>
    <property type="match status" value="1"/>
</dbReference>
<evidence type="ECO:0000256" key="1">
    <source>
        <dbReference type="SAM" id="MobiDB-lite"/>
    </source>
</evidence>
<feature type="domain" description="Glycine-rich" evidence="2">
    <location>
        <begin position="224"/>
        <end position="407"/>
    </location>
</feature>
<name>A0A1G9QC94_9FIRM</name>
<dbReference type="RefSeq" id="WP_091647351.1">
    <property type="nucleotide sequence ID" value="NZ_FNHQ01000001.1"/>
</dbReference>
<evidence type="ECO:0000313" key="3">
    <source>
        <dbReference type="EMBL" id="SDM08351.1"/>
    </source>
</evidence>
<accession>A0A1G9QC94</accession>
<dbReference type="InterPro" id="IPR049304">
    <property type="entry name" value="Gly_rich_dom"/>
</dbReference>
<dbReference type="EMBL" id="FNHQ01000001">
    <property type="protein sequence ID" value="SDM08351.1"/>
    <property type="molecule type" value="Genomic_DNA"/>
</dbReference>
<dbReference type="Proteomes" id="UP000199309">
    <property type="component" value="Unassembled WGS sequence"/>
</dbReference>
<feature type="compositionally biased region" description="Gly residues" evidence="1">
    <location>
        <begin position="378"/>
        <end position="390"/>
    </location>
</feature>
<reference evidence="3 4" key="1">
    <citation type="submission" date="2016-10" db="EMBL/GenBank/DDBJ databases">
        <authorList>
            <person name="de Groot N.N."/>
        </authorList>
    </citation>
    <scope>NUCLEOTIDE SEQUENCE [LARGE SCALE GENOMIC DNA]</scope>
    <source>
        <strain evidence="3 4">DSM 16981</strain>
    </source>
</reference>
<proteinExistence type="predicted"/>
<gene>
    <name evidence="3" type="ORF">SAMN05660299_00178</name>
</gene>
<evidence type="ECO:0000259" key="2">
    <source>
        <dbReference type="Pfam" id="PF21722"/>
    </source>
</evidence>
<evidence type="ECO:0000313" key="4">
    <source>
        <dbReference type="Proteomes" id="UP000199309"/>
    </source>
</evidence>
<organism evidence="3 4">
    <name type="scientific">Megasphaera paucivorans</name>
    <dbReference type="NCBI Taxonomy" id="349095"/>
    <lineage>
        <taxon>Bacteria</taxon>
        <taxon>Bacillati</taxon>
        <taxon>Bacillota</taxon>
        <taxon>Negativicutes</taxon>
        <taxon>Veillonellales</taxon>
        <taxon>Veillonellaceae</taxon>
        <taxon>Megasphaera</taxon>
    </lineage>
</organism>
<sequence length="415" mass="41480">MAQNFYSLDVTKDVKTVIPQMQTSLESVASNFSGEVFPTANLFVGMKCYRTDLKNTYKWDGTDWLLDSPSFATDDEAKAGTVDDKIMSPARVKTAISNVKGVSNGLATLDNTGKIPTAQIPQLSYVPTTSKGADNGIASLDADKILVEKAKYDAAGNVITDTYATKDGLTKAIDGMAVFSGATDTTASNKGLVPVAAAGDQKKFFRGDGTWSTAESGLTKVVYTTPGTYTWTCPAGITMILVTVIGAGGGGAGGAYLNNTTVCPNGGGGGNIIRDFSIPVTPGTDYAITVGAGGNGGAATKNGAPGINLGSNGGASSFGSILYASGGMADGTGALIYGYSGNSQIILNSGQSQTTGSVGGRGGGLFGGSAGNNSTPPGNGGLGSGGGGAAGKYDNNTPSVKTGGNGGPGMVLLMY</sequence>
<feature type="region of interest" description="Disordered" evidence="1">
    <location>
        <begin position="360"/>
        <end position="404"/>
    </location>
</feature>
<dbReference type="AlphaFoldDB" id="A0A1G9QC94"/>